<feature type="region of interest" description="Disordered" evidence="1">
    <location>
        <begin position="250"/>
        <end position="334"/>
    </location>
</feature>
<reference evidence="3" key="1">
    <citation type="journal article" date="2019" name="Plant J.">
        <title>Chlorella vulgaris genome assembly and annotation reveals the molecular basis for metabolic acclimation to high light conditions.</title>
        <authorList>
            <person name="Cecchin M."/>
            <person name="Marcolungo L."/>
            <person name="Rossato M."/>
            <person name="Girolomoni L."/>
            <person name="Cosentino E."/>
            <person name="Cuine S."/>
            <person name="Li-Beisson Y."/>
            <person name="Delledonne M."/>
            <person name="Ballottari M."/>
        </authorList>
    </citation>
    <scope>NUCLEOTIDE SEQUENCE</scope>
    <source>
        <strain evidence="3">211/11P</strain>
    </source>
</reference>
<dbReference type="InterPro" id="IPR043502">
    <property type="entry name" value="DNA/RNA_pol_sf"/>
</dbReference>
<feature type="region of interest" description="Disordered" evidence="1">
    <location>
        <begin position="2919"/>
        <end position="2992"/>
    </location>
</feature>
<dbReference type="SUPFAM" id="SSF56672">
    <property type="entry name" value="DNA/RNA polymerases"/>
    <property type="match status" value="3"/>
</dbReference>
<name>A0A9D4TEH2_CHLVU</name>
<feature type="compositionally biased region" description="Low complexity" evidence="1">
    <location>
        <begin position="2970"/>
        <end position="2986"/>
    </location>
</feature>
<protein>
    <recommendedName>
        <fullName evidence="2">Reverse transcriptase domain-containing protein</fullName>
    </recommendedName>
</protein>
<dbReference type="PROSITE" id="PS50878">
    <property type="entry name" value="RT_POL"/>
    <property type="match status" value="3"/>
</dbReference>
<reference evidence="3" key="2">
    <citation type="submission" date="2020-11" db="EMBL/GenBank/DDBJ databases">
        <authorList>
            <person name="Cecchin M."/>
            <person name="Marcolungo L."/>
            <person name="Rossato M."/>
            <person name="Girolomoni L."/>
            <person name="Cosentino E."/>
            <person name="Cuine S."/>
            <person name="Li-Beisson Y."/>
            <person name="Delledonne M."/>
            <person name="Ballottari M."/>
        </authorList>
    </citation>
    <scope>NUCLEOTIDE SEQUENCE</scope>
    <source>
        <strain evidence="3">211/11P</strain>
        <tissue evidence="3">Whole cell</tissue>
    </source>
</reference>
<feature type="domain" description="Reverse transcriptase" evidence="2">
    <location>
        <begin position="388"/>
        <end position="657"/>
    </location>
</feature>
<dbReference type="PANTHER" id="PTHR19446">
    <property type="entry name" value="REVERSE TRANSCRIPTASES"/>
    <property type="match status" value="1"/>
</dbReference>
<feature type="region of interest" description="Disordered" evidence="1">
    <location>
        <begin position="2043"/>
        <end position="2116"/>
    </location>
</feature>
<dbReference type="Gene3D" id="3.60.10.10">
    <property type="entry name" value="Endonuclease/exonuclease/phosphatase"/>
    <property type="match status" value="1"/>
</dbReference>
<evidence type="ECO:0000313" key="4">
    <source>
        <dbReference type="Proteomes" id="UP001055712"/>
    </source>
</evidence>
<feature type="region of interest" description="Disordered" evidence="1">
    <location>
        <begin position="2706"/>
        <end position="2731"/>
    </location>
</feature>
<dbReference type="CDD" id="cd01650">
    <property type="entry name" value="RT_nLTR_like"/>
    <property type="match status" value="4"/>
</dbReference>
<evidence type="ECO:0000256" key="1">
    <source>
        <dbReference type="SAM" id="MobiDB-lite"/>
    </source>
</evidence>
<proteinExistence type="predicted"/>
<feature type="compositionally biased region" description="Polar residues" evidence="1">
    <location>
        <begin position="2043"/>
        <end position="2053"/>
    </location>
</feature>
<evidence type="ECO:0000313" key="3">
    <source>
        <dbReference type="EMBL" id="KAI3423289.1"/>
    </source>
</evidence>
<dbReference type="EMBL" id="SIDB01000030">
    <property type="protein sequence ID" value="KAI3423289.1"/>
    <property type="molecule type" value="Genomic_DNA"/>
</dbReference>
<feature type="compositionally biased region" description="Polar residues" evidence="1">
    <location>
        <begin position="250"/>
        <end position="260"/>
    </location>
</feature>
<evidence type="ECO:0000259" key="2">
    <source>
        <dbReference type="PROSITE" id="PS50878"/>
    </source>
</evidence>
<comment type="caution">
    <text evidence="3">The sequence shown here is derived from an EMBL/GenBank/DDBJ whole genome shotgun (WGS) entry which is preliminary data.</text>
</comment>
<feature type="domain" description="Reverse transcriptase" evidence="2">
    <location>
        <begin position="2181"/>
        <end position="2450"/>
    </location>
</feature>
<feature type="domain" description="Reverse transcriptase" evidence="2">
    <location>
        <begin position="1305"/>
        <end position="1574"/>
    </location>
</feature>
<feature type="region of interest" description="Disordered" evidence="1">
    <location>
        <begin position="1830"/>
        <end position="1855"/>
    </location>
</feature>
<feature type="compositionally biased region" description="Polar residues" evidence="1">
    <location>
        <begin position="2919"/>
        <end position="2929"/>
    </location>
</feature>
<accession>A0A9D4TEH2</accession>
<dbReference type="InterPro" id="IPR000477">
    <property type="entry name" value="RT_dom"/>
</dbReference>
<dbReference type="InterPro" id="IPR036691">
    <property type="entry name" value="Endo/exonu/phosph_ase_sf"/>
</dbReference>
<dbReference type="Pfam" id="PF00078">
    <property type="entry name" value="RVT_1"/>
    <property type="match status" value="3"/>
</dbReference>
<feature type="region of interest" description="Disordered" evidence="1">
    <location>
        <begin position="33"/>
        <end position="60"/>
    </location>
</feature>
<dbReference type="Proteomes" id="UP001055712">
    <property type="component" value="Unassembled WGS sequence"/>
</dbReference>
<organism evidence="3 4">
    <name type="scientific">Chlorella vulgaris</name>
    <name type="common">Green alga</name>
    <dbReference type="NCBI Taxonomy" id="3077"/>
    <lineage>
        <taxon>Eukaryota</taxon>
        <taxon>Viridiplantae</taxon>
        <taxon>Chlorophyta</taxon>
        <taxon>core chlorophytes</taxon>
        <taxon>Trebouxiophyceae</taxon>
        <taxon>Chlorellales</taxon>
        <taxon>Chlorellaceae</taxon>
        <taxon>Chlorella clade</taxon>
        <taxon>Chlorella</taxon>
    </lineage>
</organism>
<gene>
    <name evidence="3" type="ORF">D9Q98_010701</name>
</gene>
<feature type="compositionally biased region" description="Polar residues" evidence="1">
    <location>
        <begin position="269"/>
        <end position="317"/>
    </location>
</feature>
<sequence>MAASPSLLSQAAELQVLPEIPEYRGHRALSLELVPSPAPQRSTAKHADPESEGFGPPPTFAAPLRLTPDRLSSFAAELKQPAKAEQLRRLTEEASRDPLLAATQLHAILYGTAAAVFPPTNAAPRQAAGSTSGQLRRRHQPWFDEECAATRRQIRLQMQASLNSGQPSHLAKEALRIISNRYTRLRKRKAGAWQRQQGSSLLHMQRTDARKFFKQWQREHPKSPIDAATWLRHFVNLQLKRTFQPTASLTATSNPATSHPTAAIPSCSPPTATVCPSSSHPTTAVPATSNPTTSHPTAAISSCSPSAATVPSSSQPTTDPPAINPATCHSTPLSTASSELDSDISVADVHAALDKLSSSSACLGPLKAVLIKAGRDALTPVLAALFNAVFRSGCFPPEWSLGAITPIHKKGDTADPNNYRGITVGHILGKLYALAINTRLNTWLETQGLRARGQAGFRQGYRTVDNCFILRALAERARSRGVKLYLCAVDFEKAFDSVDRPLLWAALQRAGIGGTMLQAIQAMYADVPVCVRTEEGLSGCFQSVLGVKQGCPLSPLLFGIFLDDFEGHIQQLGDAAALPQLAGRTVPPLLFADDMFLLSSSASGLQAQLHALQDYCNAKKLTVNAKKTQVMIMRPGGGSGNGKLAAGESFEYAGLPLEVASSTKYLGLTFSQLSKQHGFASCADVLAKAGRQAMFAMRRRAWELGACLVEQQCMLFDVFVKPVLSYGCELWGVDVLLRPDCSSVERVHRWFCRRVQGLPKQVTAAISLAELGRQPLQSFWIQQLVRFWNRLQNSAADEDRVLGWAFKDNLELMREGGDLAAGSACWSRRWLHVLQSAPPASGTLEWLTELDEAAVIERAAAAYLRNKYGLKSPAEVEEYITLLGDEVAQASACPAGADVLLAGDINAHTGSLPDVADHSKLLHAALHEEAALDLAPCTAQGSAFAPPPRISTCTAAVCEQGKALLQLCCITGMLIANGRVHGDVPASTTCYSGQSSSVVDYMAASPSLLSQAAELQVLPEIPEYRGHRALSLELVPSPAPQRSTAKHADPESEGFGPPPTFAAPLRLTPDRLSSFAAELKQPAKAEQLRRLTEEASRDPLLAATQLHAILYGTAAAVFPPTNAAPRQAAGSTSGQLRRRHQPWFDEECAATRRQIRLQMQASLNSGQPSHLAKEALRIISNRYTRLRKRKAGAWQRQQGSSLLHMQRTDARKFFKQWQREHPKSPIDAATWLPHHRPPAINPATCHSTPLSTASSELDSDISVADVHAALDKLSSSSACLGPLKAVLIKAGRDALTPVLAALFNAVFRSGCFPPEWSLGAITPIHKKGDTADPNNYRGITVGHILGKLYALAINTRLNTWLETQGLRARGQAGFRQGYRTVDNCFILRALAERARSRGVKLYLCAVDFEKAFDSVDRPLLWAALQRAGIGGTMLQAIQAMYADVPVCVRTEEGLSGCFQSVLGVKQGCPLSPLLFGIFLDDFEGHIQQLGDAAALPQLAGRTVPPLLFADDMFLLSSSASGLQAQLHALQDYCNAKKLTVNAKKTQVMIMRPGGGSGNGKLAAGESFEYAGLPLEVASSTKYLGLTFSQLSKQHGFASCADVLAKAGRQAMFAMRRRAWELGACLVEQQCMLFDVFVKPVLSYGCELWGVDVLLRPDCSSVERVHRWFCRRVQGLPKQVTAAISLAELGRQPLQSFWIQQLVRFWNRLQNSAADEDRVLGWAFKDNLELMREGGDLAAGSACWSRRWLHVLQSAPPASGTLEWLTELDEAAVIERAAAAYLRNKYGLKSPAEVEEYITLLGDEAAELQVLPEIPEYRGHRALSLELVPSPAPQRSTAKHADPESEGFGPPPTFAAPLRLTPDRLSSFAAELKQPAKAEQLRRLTEEASRDPLLAATQLHAILYGTAAAVFPPTNAAPRQAAGSTSGQLRRRHQPWFDEECAATRRQIRLQMQASLNSGQPSHLAKEALRIISNRYTRLRKRKAGAWQRQQGSSLLHMQRTDARKFFKQWQREHPKSPIDAATWLRHFVNLQLKRTFQPTASLTATSNPATSHPTAAIPSCSPPTATVCPSSSHPTTAVPATSNPTTSHPTAAISSCSPSAATVPSSSQPTTAPPAINPATCHSTPLSTASSELDSDISVADVHAALDKLSSSSACLGPLKAVLIKAGRDALTPVLAALFNAVFRSGCFPPEWSLGAITPIHKKGDTADPNNYRGITVGHILGKLYALAINTRLNTWLETQGLRARGQAGFRQGYRTVDNCFILRALAERARSRGVKLYLCAVDFEKAFDSVDRPLLWAALQRAGIGGTMLQAIQAMYADVPVCVRTEEGLSGCFQSVLGVKQGCPLSPLLFGIFLDDFEGHIQQLGDAAALPQLAGRTVPPLLFADDMFLLSSSASGLQAQLHALQDYCNAKKLTVNAKKTQVMIMRPGGGSGNGKLAAGESFEYAGLPLEVASSTKYLGLTFSQLSKQHGFASCADVLAKAGRQAMFAMRRRAWELGACLVEQQCMLFDVFVKPVLSYGCELWGVDVLLRPDCSSVERVHRWFCRRVQGLPKQVTAAISLAELGRQPLQSFWIQQLVRFWNRLQNSAADEDRVLGWAFKDNLELMREGGDLAAGSACWSRRWLHVLQSAPPASGTLEWLTELDEAAVIERAAAAYLRNKYGLKSPAEVEEYITLLGDEAAELQVLPEIPEYRGHRALSLELVPSPAPQRSTAKHADPESEGFGPPPTFAAPLRLTPDRLSSFAAELKQPAKAEQLRRLTEEASRDPLLAATQLHAILYGTAAAVFPPTNAAPRQAAGSTSGQLRRRHQPWFDEECAATRRQIRLQMQASLNSGQPSHLAKEALRIISNRYTRLRKRKAGAWQRQQGSSLLHMQRTDARKFFKQWQREHPKSPIDAATWLRHFVNLQLKRTFQPTASLTATSNPATSHPTAAIPSCSPPTATVCPSSSHPTTAVPATSNPTTSHPTAAISSCSPSAATVPSSSQPTTAPPAINPATCHSTPLSTASSELDSDISVADVHAALDKLSSSSACLGPLKAVLIKAGRDALTPVLAALFNAVFRSGCFPPEWSLGAITPIHKKGDTADPNNYRGITVGHILGKLYALAINTRLNTWLETQGLRARGQAGFRQGYRTVDNCFILRALAERARSRGVKLYLCAVDFEKAFDSVDRPLLWAALQRAGIGGTMLQAIQAMYADVPDYCNAKKLTVNAKKTQVMIMRAWRRQRKWQAGGRRIL</sequence>
<feature type="compositionally biased region" description="Polar residues" evidence="1">
    <location>
        <begin position="2062"/>
        <end position="2093"/>
    </location>
</feature>
<keyword evidence="4" id="KW-1185">Reference proteome</keyword>
<dbReference type="OrthoDB" id="515277at2759"/>
<feature type="compositionally biased region" description="Polar residues" evidence="1">
    <location>
        <begin position="2938"/>
        <end position="2969"/>
    </location>
</feature>
<feature type="compositionally biased region" description="Low complexity" evidence="1">
    <location>
        <begin position="2094"/>
        <end position="2110"/>
    </location>
</feature>
<feature type="region of interest" description="Disordered" evidence="1">
    <location>
        <begin position="1038"/>
        <end position="1063"/>
    </location>
</feature>